<gene>
    <name evidence="1" type="ORF">EG028_17495</name>
</gene>
<dbReference type="AlphaFoldDB" id="A0A3N4ME86"/>
<dbReference type="Pfam" id="PF12771">
    <property type="entry name" value="SusD-like_2"/>
    <property type="match status" value="1"/>
</dbReference>
<reference evidence="2" key="1">
    <citation type="submission" date="2018-11" db="EMBL/GenBank/DDBJ databases">
        <title>Chitinophaga lutea sp.nov., isolate from arsenic contaminated soil.</title>
        <authorList>
            <person name="Zong Y."/>
        </authorList>
    </citation>
    <scope>NUCLEOTIDE SEQUENCE [LARGE SCALE GENOMIC DNA]</scope>
    <source>
        <strain evidence="2">YLT18</strain>
    </source>
</reference>
<dbReference type="PROSITE" id="PS51257">
    <property type="entry name" value="PROKAR_LIPOPROTEIN"/>
    <property type="match status" value="1"/>
</dbReference>
<accession>A0A3N4ME86</accession>
<evidence type="ECO:0000313" key="2">
    <source>
        <dbReference type="Proteomes" id="UP000279089"/>
    </source>
</evidence>
<evidence type="ECO:0000313" key="1">
    <source>
        <dbReference type="EMBL" id="RPD39917.1"/>
    </source>
</evidence>
<organism evidence="1 2">
    <name type="scientific">Chitinophaga barathri</name>
    <dbReference type="NCBI Taxonomy" id="1647451"/>
    <lineage>
        <taxon>Bacteria</taxon>
        <taxon>Pseudomonadati</taxon>
        <taxon>Bacteroidota</taxon>
        <taxon>Chitinophagia</taxon>
        <taxon>Chitinophagales</taxon>
        <taxon>Chitinophagaceae</taxon>
        <taxon>Chitinophaga</taxon>
    </lineage>
</organism>
<dbReference type="OrthoDB" id="9766256at2"/>
<name>A0A3N4ME86_9BACT</name>
<protein>
    <submittedName>
        <fullName evidence="1">SusD/RagB family nutrient-binding outer membrane lipoprotein</fullName>
    </submittedName>
</protein>
<dbReference type="InterPro" id="IPR041662">
    <property type="entry name" value="SusD-like_2"/>
</dbReference>
<sequence>MQRIARYTYTLLLGAALGLTSCDKDFEELNTNPNASTEPNVDMLFSQSILKGNYVYDRVYFYTSYLTCGNYIQHFATGKEITVAGSGDKYGVYDFYQGFYFRYTYTNVLTTITELIKAADKQPELVNKKAAARIWRVMIMQRITDLYGDVPFTDANKATSDLNFFPKYDPQGEIYDGLLRELESAIASFSDTQVKYGKADFIYEGSIPKWKKFGYSLMLRLAMRMTKIAPEKAREWATKAIAGGVITTEVDQAVIKYTNGPQTYNDNPVAFELVGQEYQPGFNGDRNTEYGKYSKTFIDFLQTRNDPRLPVVAVVWNGANADTSSAVQKGMPNGTNGKPANFVTFSEPNPATILQYSAPLIALSAAEMNFLLSEAILRGWATGNAADAYRTGIEISMRNWALFGAGGVIAPAKINAYTTANALNTGGTFDAQMNQIHSQFWVASLLDEQEAYANWRRTGYPQLTPVNFPGNATGGTIPRRLPYPVQEQGINKRNYDAAIARQGADLLTTRVWWDKQ</sequence>
<dbReference type="EMBL" id="RMBX01000009">
    <property type="protein sequence ID" value="RPD39917.1"/>
    <property type="molecule type" value="Genomic_DNA"/>
</dbReference>
<proteinExistence type="predicted"/>
<dbReference type="RefSeq" id="WP_120517913.1">
    <property type="nucleotide sequence ID" value="NZ_QXZY01000010.1"/>
</dbReference>
<dbReference type="Gene3D" id="1.25.40.390">
    <property type="match status" value="1"/>
</dbReference>
<dbReference type="InterPro" id="IPR011990">
    <property type="entry name" value="TPR-like_helical_dom_sf"/>
</dbReference>
<keyword evidence="2" id="KW-1185">Reference proteome</keyword>
<dbReference type="SUPFAM" id="SSF48452">
    <property type="entry name" value="TPR-like"/>
    <property type="match status" value="1"/>
</dbReference>
<comment type="caution">
    <text evidence="1">The sequence shown here is derived from an EMBL/GenBank/DDBJ whole genome shotgun (WGS) entry which is preliminary data.</text>
</comment>
<keyword evidence="1" id="KW-0449">Lipoprotein</keyword>
<dbReference type="Proteomes" id="UP000279089">
    <property type="component" value="Unassembled WGS sequence"/>
</dbReference>